<name>A0A2P2QSL9_RHIMU</name>
<evidence type="ECO:0000313" key="1">
    <source>
        <dbReference type="EMBL" id="MBX69983.1"/>
    </source>
</evidence>
<protein>
    <submittedName>
        <fullName evidence="1">Uncharacterized protein</fullName>
    </submittedName>
</protein>
<reference evidence="1" key="1">
    <citation type="submission" date="2018-02" db="EMBL/GenBank/DDBJ databases">
        <title>Rhizophora mucronata_Transcriptome.</title>
        <authorList>
            <person name="Meera S.P."/>
            <person name="Sreeshan A."/>
            <person name="Augustine A."/>
        </authorList>
    </citation>
    <scope>NUCLEOTIDE SEQUENCE</scope>
    <source>
        <tissue evidence="1">Leaf</tissue>
    </source>
</reference>
<accession>A0A2P2QSL9</accession>
<dbReference type="AlphaFoldDB" id="A0A2P2QSL9"/>
<sequence>MYIELQSLELVFNLIASVH</sequence>
<dbReference type="EMBL" id="GGEC01089499">
    <property type="protein sequence ID" value="MBX69983.1"/>
    <property type="molecule type" value="Transcribed_RNA"/>
</dbReference>
<proteinExistence type="predicted"/>
<organism evidence="1">
    <name type="scientific">Rhizophora mucronata</name>
    <name type="common">Asiatic mangrove</name>
    <dbReference type="NCBI Taxonomy" id="61149"/>
    <lineage>
        <taxon>Eukaryota</taxon>
        <taxon>Viridiplantae</taxon>
        <taxon>Streptophyta</taxon>
        <taxon>Embryophyta</taxon>
        <taxon>Tracheophyta</taxon>
        <taxon>Spermatophyta</taxon>
        <taxon>Magnoliopsida</taxon>
        <taxon>eudicotyledons</taxon>
        <taxon>Gunneridae</taxon>
        <taxon>Pentapetalae</taxon>
        <taxon>rosids</taxon>
        <taxon>fabids</taxon>
        <taxon>Malpighiales</taxon>
        <taxon>Rhizophoraceae</taxon>
        <taxon>Rhizophora</taxon>
    </lineage>
</organism>